<name>A0A672HY36_SALFA</name>
<sequence length="213" mass="24711">MELFETITELKTTNSDANRKLEENPPATRDEVNALQQKLDDLKNRSRRNNLRFVGFPEGCEGTDTLAFICDAVPRLLNIDFQDGLEIDRAHRSFARQKPDGQPPRVIIARFLRFRDREQIVEAAQKLGKLSWDGHNIMIFPDCSKLVTDRRATFNPCRRLLHEKEFKFSLLFPAVLVLKLTEGRREFTDPKKGVMSEKTGQDWLCWVSNRHLA</sequence>
<dbReference type="InterPro" id="IPR004244">
    <property type="entry name" value="Transposase_22"/>
</dbReference>
<evidence type="ECO:0000313" key="2">
    <source>
        <dbReference type="Proteomes" id="UP000472267"/>
    </source>
</evidence>
<reference evidence="1" key="1">
    <citation type="submission" date="2025-08" db="UniProtKB">
        <authorList>
            <consortium name="Ensembl"/>
        </authorList>
    </citation>
    <scope>IDENTIFICATION</scope>
</reference>
<dbReference type="Proteomes" id="UP000472267">
    <property type="component" value="Unassembled WGS sequence"/>
</dbReference>
<dbReference type="AlphaFoldDB" id="A0A672HY36"/>
<organism evidence="1 2">
    <name type="scientific">Salarias fasciatus</name>
    <name type="common">Jewelled blenny</name>
    <name type="synonym">Blennius fasciatus</name>
    <dbReference type="NCBI Taxonomy" id="181472"/>
    <lineage>
        <taxon>Eukaryota</taxon>
        <taxon>Metazoa</taxon>
        <taxon>Chordata</taxon>
        <taxon>Craniata</taxon>
        <taxon>Vertebrata</taxon>
        <taxon>Euteleostomi</taxon>
        <taxon>Actinopterygii</taxon>
        <taxon>Neopterygii</taxon>
        <taxon>Teleostei</taxon>
        <taxon>Neoteleostei</taxon>
        <taxon>Acanthomorphata</taxon>
        <taxon>Ovalentaria</taxon>
        <taxon>Blenniimorphae</taxon>
        <taxon>Blenniiformes</taxon>
        <taxon>Blennioidei</taxon>
        <taxon>Blenniidae</taxon>
        <taxon>Salariinae</taxon>
        <taxon>Salarias</taxon>
    </lineage>
</organism>
<dbReference type="PANTHER" id="PTHR11505">
    <property type="entry name" value="L1 TRANSPOSABLE ELEMENT-RELATED"/>
    <property type="match status" value="1"/>
</dbReference>
<dbReference type="Gene3D" id="3.30.70.1820">
    <property type="entry name" value="L1 transposable element, RRM domain"/>
    <property type="match status" value="1"/>
</dbReference>
<dbReference type="FunFam" id="3.30.70.1820:FF:000004">
    <property type="entry name" value="Uncharacterized protein"/>
    <property type="match status" value="1"/>
</dbReference>
<reference evidence="1" key="2">
    <citation type="submission" date="2025-09" db="UniProtKB">
        <authorList>
            <consortium name="Ensembl"/>
        </authorList>
    </citation>
    <scope>IDENTIFICATION</scope>
</reference>
<accession>A0A672HY36</accession>
<dbReference type="OMA" id="HEGCEED"/>
<evidence type="ECO:0008006" key="3">
    <source>
        <dbReference type="Google" id="ProtNLM"/>
    </source>
</evidence>
<evidence type="ECO:0000313" key="1">
    <source>
        <dbReference type="Ensembl" id="ENSSFAP00005033839.1"/>
    </source>
</evidence>
<proteinExistence type="predicted"/>
<dbReference type="Ensembl" id="ENSSFAT00005035104.1">
    <property type="protein sequence ID" value="ENSSFAP00005033839.1"/>
    <property type="gene ID" value="ENSSFAG00005017194.1"/>
</dbReference>
<protein>
    <recommendedName>
        <fullName evidence="3">L1 transposable element RRM domain-containing protein</fullName>
    </recommendedName>
</protein>
<dbReference type="InParanoid" id="A0A672HY36"/>
<keyword evidence="2" id="KW-1185">Reference proteome</keyword>